<reference evidence="1 2" key="1">
    <citation type="submission" date="2017-09" db="EMBL/GenBank/DDBJ databases">
        <title>Depth-based differentiation of microbial function through sediment-hosted aquifers and enrichment of novel symbionts in the deep terrestrial subsurface.</title>
        <authorList>
            <person name="Probst A.J."/>
            <person name="Ladd B."/>
            <person name="Jarett J.K."/>
            <person name="Geller-Mcgrath D.E."/>
            <person name="Sieber C.M."/>
            <person name="Emerson J.B."/>
            <person name="Anantharaman K."/>
            <person name="Thomas B.C."/>
            <person name="Malmstrom R."/>
            <person name="Stieglmeier M."/>
            <person name="Klingl A."/>
            <person name="Woyke T."/>
            <person name="Ryan C.M."/>
            <person name="Banfield J.F."/>
        </authorList>
    </citation>
    <scope>NUCLEOTIDE SEQUENCE [LARGE SCALE GENOMIC DNA]</scope>
    <source>
        <strain evidence="1">CG22_combo_CG10-13_8_21_14_all_39_10</strain>
    </source>
</reference>
<gene>
    <name evidence="1" type="ORF">COX03_01820</name>
</gene>
<protein>
    <recommendedName>
        <fullName evidence="3">Nucleotidyl transferase AbiEii/AbiGii toxin family protein</fullName>
    </recommendedName>
</protein>
<organism evidence="1 2">
    <name type="scientific">Candidatus Woesebacteria bacterium CG22_combo_CG10-13_8_21_14_all_39_10</name>
    <dbReference type="NCBI Taxonomy" id="1975059"/>
    <lineage>
        <taxon>Bacteria</taxon>
        <taxon>Candidatus Woeseibacteriota</taxon>
    </lineage>
</organism>
<proteinExistence type="predicted"/>
<evidence type="ECO:0000313" key="2">
    <source>
        <dbReference type="Proteomes" id="UP000229847"/>
    </source>
</evidence>
<dbReference type="InterPro" id="IPR014942">
    <property type="entry name" value="AbiEii"/>
</dbReference>
<sequence length="227" mass="26730">MIGKSILSPKQLDFLELVQAQPSITKRFYLTGGTALSEFYLHHRLSEDIDLFSEQEVNTRVVEAFLKKISTKLKIAKIVKQNFLGLFTYILHYEDGSMLKIDFNNYPFPQIEKGKTFGKLEISSVYDIAVNKIHTISMKPRTRDYIDLYFIFRKTEYTPQKYLNRMRIDSQAKFDWPLEPKNLVAALLRVKDVQDKDFPRMVVPFDPHDMEKFFLKLAKSLEKEIFL</sequence>
<evidence type="ECO:0000313" key="1">
    <source>
        <dbReference type="EMBL" id="PIP57684.1"/>
    </source>
</evidence>
<evidence type="ECO:0008006" key="3">
    <source>
        <dbReference type="Google" id="ProtNLM"/>
    </source>
</evidence>
<dbReference type="Proteomes" id="UP000229847">
    <property type="component" value="Unassembled WGS sequence"/>
</dbReference>
<dbReference type="EMBL" id="PCSW01000055">
    <property type="protein sequence ID" value="PIP57684.1"/>
    <property type="molecule type" value="Genomic_DNA"/>
</dbReference>
<name>A0A2H0BJ96_9BACT</name>
<dbReference type="Gene3D" id="3.10.450.620">
    <property type="entry name" value="JHP933, nucleotidyltransferase-like core domain"/>
    <property type="match status" value="1"/>
</dbReference>
<comment type="caution">
    <text evidence="1">The sequence shown here is derived from an EMBL/GenBank/DDBJ whole genome shotgun (WGS) entry which is preliminary data.</text>
</comment>
<accession>A0A2H0BJ96</accession>
<dbReference type="Pfam" id="PF08843">
    <property type="entry name" value="AbiEii"/>
    <property type="match status" value="1"/>
</dbReference>
<dbReference type="AlphaFoldDB" id="A0A2H0BJ96"/>